<gene>
    <name evidence="1" type="ORF">Voc01_028070</name>
</gene>
<keyword evidence="2" id="KW-1185">Reference proteome</keyword>
<evidence type="ECO:0000313" key="2">
    <source>
        <dbReference type="Proteomes" id="UP000635606"/>
    </source>
</evidence>
<dbReference type="Gene3D" id="1.10.287.1060">
    <property type="entry name" value="ESAT-6-like"/>
    <property type="match status" value="1"/>
</dbReference>
<dbReference type="AlphaFoldDB" id="A0A8J3ZT34"/>
<name>A0A8J3ZT34_9ACTN</name>
<organism evidence="1 2">
    <name type="scientific">Virgisporangium ochraceum</name>
    <dbReference type="NCBI Taxonomy" id="65505"/>
    <lineage>
        <taxon>Bacteria</taxon>
        <taxon>Bacillati</taxon>
        <taxon>Actinomycetota</taxon>
        <taxon>Actinomycetes</taxon>
        <taxon>Micromonosporales</taxon>
        <taxon>Micromonosporaceae</taxon>
        <taxon>Virgisporangium</taxon>
    </lineage>
</organism>
<dbReference type="RefSeq" id="WP_203927847.1">
    <property type="nucleotide sequence ID" value="NZ_BOPH01000034.1"/>
</dbReference>
<dbReference type="InterPro" id="IPR036689">
    <property type="entry name" value="ESAT-6-like_sf"/>
</dbReference>
<evidence type="ECO:0008006" key="3">
    <source>
        <dbReference type="Google" id="ProtNLM"/>
    </source>
</evidence>
<sequence>MADMTYEHSAIEQMVEELKAFVNQMDVHLSQTVEAEFNKLVQEGFTGVAANAFHDASRSWNALVQEYQTGLTTFSTAVQSTNQDMQATDQRLSTLF</sequence>
<accession>A0A8J3ZT34</accession>
<reference evidence="1" key="1">
    <citation type="submission" date="2021-01" db="EMBL/GenBank/DDBJ databases">
        <title>Whole genome shotgun sequence of Virgisporangium ochraceum NBRC 16418.</title>
        <authorList>
            <person name="Komaki H."/>
            <person name="Tamura T."/>
        </authorList>
    </citation>
    <scope>NUCLEOTIDE SEQUENCE</scope>
    <source>
        <strain evidence="1">NBRC 16418</strain>
    </source>
</reference>
<comment type="caution">
    <text evidence="1">The sequence shown here is derived from an EMBL/GenBank/DDBJ whole genome shotgun (WGS) entry which is preliminary data.</text>
</comment>
<dbReference type="Proteomes" id="UP000635606">
    <property type="component" value="Unassembled WGS sequence"/>
</dbReference>
<dbReference type="SUPFAM" id="SSF140453">
    <property type="entry name" value="EsxAB dimer-like"/>
    <property type="match status" value="1"/>
</dbReference>
<evidence type="ECO:0000313" key="1">
    <source>
        <dbReference type="EMBL" id="GIJ67890.1"/>
    </source>
</evidence>
<protein>
    <recommendedName>
        <fullName evidence="3">ESAT-6-like protein</fullName>
    </recommendedName>
</protein>
<dbReference type="Pfam" id="PF06013">
    <property type="entry name" value="WXG100"/>
    <property type="match status" value="1"/>
</dbReference>
<dbReference type="EMBL" id="BOPH01000034">
    <property type="protein sequence ID" value="GIJ67890.1"/>
    <property type="molecule type" value="Genomic_DNA"/>
</dbReference>
<proteinExistence type="predicted"/>
<dbReference type="InterPro" id="IPR010310">
    <property type="entry name" value="T7SS_ESAT-6-like"/>
</dbReference>